<gene>
    <name evidence="1" type="ORF">F383_37301</name>
</gene>
<dbReference type="EMBL" id="JRRC01027827">
    <property type="protein sequence ID" value="KHF98087.1"/>
    <property type="molecule type" value="Genomic_DNA"/>
</dbReference>
<proteinExistence type="predicted"/>
<organism evidence="1 2">
    <name type="scientific">Gossypium arboreum</name>
    <name type="common">Tree cotton</name>
    <name type="synonym">Gossypium nanking</name>
    <dbReference type="NCBI Taxonomy" id="29729"/>
    <lineage>
        <taxon>Eukaryota</taxon>
        <taxon>Viridiplantae</taxon>
        <taxon>Streptophyta</taxon>
        <taxon>Embryophyta</taxon>
        <taxon>Tracheophyta</taxon>
        <taxon>Spermatophyta</taxon>
        <taxon>Magnoliopsida</taxon>
        <taxon>eudicotyledons</taxon>
        <taxon>Gunneridae</taxon>
        <taxon>Pentapetalae</taxon>
        <taxon>rosids</taxon>
        <taxon>malvids</taxon>
        <taxon>Malvales</taxon>
        <taxon>Malvaceae</taxon>
        <taxon>Malvoideae</taxon>
        <taxon>Gossypium</taxon>
    </lineage>
</organism>
<reference evidence="2" key="1">
    <citation type="submission" date="2014-09" db="EMBL/GenBank/DDBJ databases">
        <authorList>
            <person name="Mudge J."/>
            <person name="Ramaraj T."/>
            <person name="Lindquist I.E."/>
            <person name="Bharti A.K."/>
            <person name="Sundararajan A."/>
            <person name="Cameron C.T."/>
            <person name="Woodward J.E."/>
            <person name="May G.D."/>
            <person name="Brubaker C."/>
            <person name="Broadhvest J."/>
            <person name="Wilkins T.A."/>
        </authorList>
    </citation>
    <scope>NUCLEOTIDE SEQUENCE</scope>
    <source>
        <strain evidence="2">cv. AKA8401</strain>
    </source>
</reference>
<keyword evidence="2" id="KW-1185">Reference proteome</keyword>
<evidence type="ECO:0000313" key="2">
    <source>
        <dbReference type="Proteomes" id="UP000032142"/>
    </source>
</evidence>
<dbReference type="AlphaFoldDB" id="A0A0B0M7N4"/>
<sequence length="29" mass="3136">MSLERRKKAVTIGMLAARILEPSFSVCGA</sequence>
<evidence type="ECO:0000313" key="1">
    <source>
        <dbReference type="EMBL" id="KHF98087.1"/>
    </source>
</evidence>
<accession>A0A0B0M7N4</accession>
<comment type="caution">
    <text evidence="1">The sequence shown here is derived from an EMBL/GenBank/DDBJ whole genome shotgun (WGS) entry which is preliminary data.</text>
</comment>
<dbReference type="Proteomes" id="UP000032142">
    <property type="component" value="Unassembled WGS sequence"/>
</dbReference>
<protein>
    <submittedName>
        <fullName evidence="1">Uncharacterized protein</fullName>
    </submittedName>
</protein>
<name>A0A0B0M7N4_GOSAR</name>